<dbReference type="InterPro" id="IPR001466">
    <property type="entry name" value="Beta-lactam-related"/>
</dbReference>
<dbReference type="Gene3D" id="3.40.710.10">
    <property type="entry name" value="DD-peptidase/beta-lactamase superfamily"/>
    <property type="match status" value="1"/>
</dbReference>
<dbReference type="GO" id="GO:0016787">
    <property type="term" value="F:hydrolase activity"/>
    <property type="evidence" value="ECO:0007669"/>
    <property type="project" value="UniProtKB-KW"/>
</dbReference>
<evidence type="ECO:0000313" key="2">
    <source>
        <dbReference type="EMBL" id="GAA1650222.1"/>
    </source>
</evidence>
<keyword evidence="3" id="KW-1185">Reference proteome</keyword>
<reference evidence="2 3" key="1">
    <citation type="journal article" date="2019" name="Int. J. Syst. Evol. Microbiol.">
        <title>The Global Catalogue of Microorganisms (GCM) 10K type strain sequencing project: providing services to taxonomists for standard genome sequencing and annotation.</title>
        <authorList>
            <consortium name="The Broad Institute Genomics Platform"/>
            <consortium name="The Broad Institute Genome Sequencing Center for Infectious Disease"/>
            <person name="Wu L."/>
            <person name="Ma J."/>
        </authorList>
    </citation>
    <scope>NUCLEOTIDE SEQUENCE [LARGE SCALE GENOMIC DNA]</scope>
    <source>
        <strain evidence="2 3">JCM 14306</strain>
    </source>
</reference>
<dbReference type="InterPro" id="IPR012338">
    <property type="entry name" value="Beta-lactam/transpept-like"/>
</dbReference>
<dbReference type="EMBL" id="BAAANE010000008">
    <property type="protein sequence ID" value="GAA1650222.1"/>
    <property type="molecule type" value="Genomic_DNA"/>
</dbReference>
<evidence type="ECO:0000313" key="3">
    <source>
        <dbReference type="Proteomes" id="UP001501319"/>
    </source>
</evidence>
<sequence>MSDNLQHLVQESIDALIESGAETGLQVAVYQHGELIVDAVAGTADLANGMPVTSDMLFYSASTGKAATATVANLLVDRGVLSYDAPIVELWPEFGVHGKEKATLRHVLTHSVGLPAIPPETTIEDLTDWTTMTEAIAAAELWWEPGTKTTYHAQTFGFLVGEIVRRATGKPISAVLREQITEPLGIADELYFGVPASELHRVGKLNEPDGIQAMLAMMAGMFAKVAPAAVMPTADYGNRADVLTADLPSGGTMSARGIAKLYAALLGEVDGVRLLNPERLVEITSPALVGTDELMGNQASWALGYPVGRLGSSAEESPNSFGMPGMGGSVGWADRDTGIAFGLTKNRFNPTEAEAAIQIGNLVAKSLAR</sequence>
<evidence type="ECO:0000259" key="1">
    <source>
        <dbReference type="Pfam" id="PF00144"/>
    </source>
</evidence>
<dbReference type="PANTHER" id="PTHR43319:SF3">
    <property type="entry name" value="BETA-LACTAMASE-RELATED DOMAIN-CONTAINING PROTEIN"/>
    <property type="match status" value="1"/>
</dbReference>
<protein>
    <submittedName>
        <fullName evidence="2">Serine hydrolase domain-containing protein</fullName>
    </submittedName>
</protein>
<gene>
    <name evidence="2" type="ORF">GCM10009744_47210</name>
</gene>
<comment type="caution">
    <text evidence="2">The sequence shown here is derived from an EMBL/GenBank/DDBJ whole genome shotgun (WGS) entry which is preliminary data.</text>
</comment>
<name>A0ABN2FJQ4_9ACTN</name>
<dbReference type="RefSeq" id="WP_344114183.1">
    <property type="nucleotide sequence ID" value="NZ_BAAANE010000008.1"/>
</dbReference>
<keyword evidence="2" id="KW-0378">Hydrolase</keyword>
<accession>A0ABN2FJQ4</accession>
<dbReference type="Pfam" id="PF00144">
    <property type="entry name" value="Beta-lactamase"/>
    <property type="match status" value="1"/>
</dbReference>
<organism evidence="2 3">
    <name type="scientific">Kribbella alba</name>
    <dbReference type="NCBI Taxonomy" id="190197"/>
    <lineage>
        <taxon>Bacteria</taxon>
        <taxon>Bacillati</taxon>
        <taxon>Actinomycetota</taxon>
        <taxon>Actinomycetes</taxon>
        <taxon>Propionibacteriales</taxon>
        <taxon>Kribbellaceae</taxon>
        <taxon>Kribbella</taxon>
    </lineage>
</organism>
<dbReference type="InterPro" id="IPR052907">
    <property type="entry name" value="Beta-lactamase/esterase"/>
</dbReference>
<proteinExistence type="predicted"/>
<dbReference type="SUPFAM" id="SSF56601">
    <property type="entry name" value="beta-lactamase/transpeptidase-like"/>
    <property type="match status" value="1"/>
</dbReference>
<dbReference type="Proteomes" id="UP001501319">
    <property type="component" value="Unassembled WGS sequence"/>
</dbReference>
<dbReference type="PANTHER" id="PTHR43319">
    <property type="entry name" value="BETA-LACTAMASE-RELATED"/>
    <property type="match status" value="1"/>
</dbReference>
<feature type="domain" description="Beta-lactamase-related" evidence="1">
    <location>
        <begin position="13"/>
        <end position="354"/>
    </location>
</feature>